<dbReference type="GO" id="GO:0033353">
    <property type="term" value="P:S-adenosylmethionine cycle"/>
    <property type="evidence" value="ECO:0007669"/>
    <property type="project" value="TreeGrafter"/>
</dbReference>
<keyword evidence="10" id="KW-1185">Reference proteome</keyword>
<comment type="catalytic activity">
    <reaction evidence="7">
        <text>S-adenosyl-L-homocysteine + H2O = L-homocysteine + adenosine</text>
        <dbReference type="Rhea" id="RHEA:21708"/>
        <dbReference type="ChEBI" id="CHEBI:15377"/>
        <dbReference type="ChEBI" id="CHEBI:16335"/>
        <dbReference type="ChEBI" id="CHEBI:57856"/>
        <dbReference type="ChEBI" id="CHEBI:58199"/>
        <dbReference type="EC" id="3.13.2.1"/>
    </reaction>
    <physiologicalReaction direction="left-to-right" evidence="7">
        <dbReference type="Rhea" id="RHEA:21709"/>
    </physiologicalReaction>
</comment>
<evidence type="ECO:0000313" key="10">
    <source>
        <dbReference type="Proteomes" id="UP000558488"/>
    </source>
</evidence>
<gene>
    <name evidence="9" type="ORF">mPipKuh1_009034</name>
</gene>
<dbReference type="AlphaFoldDB" id="A0A7J8A8G4"/>
<keyword evidence="3" id="KW-0554">One-carbon metabolism</keyword>
<reference evidence="9 10" key="1">
    <citation type="journal article" date="2020" name="Nature">
        <title>Six reference-quality genomes reveal evolution of bat adaptations.</title>
        <authorList>
            <person name="Jebb D."/>
            <person name="Huang Z."/>
            <person name="Pippel M."/>
            <person name="Hughes G.M."/>
            <person name="Lavrichenko K."/>
            <person name="Devanna P."/>
            <person name="Winkler S."/>
            <person name="Jermiin L.S."/>
            <person name="Skirmuntt E.C."/>
            <person name="Katzourakis A."/>
            <person name="Burkitt-Gray L."/>
            <person name="Ray D.A."/>
            <person name="Sullivan K.A.M."/>
            <person name="Roscito J.G."/>
            <person name="Kirilenko B.M."/>
            <person name="Davalos L.M."/>
            <person name="Corthals A.P."/>
            <person name="Power M.L."/>
            <person name="Jones G."/>
            <person name="Ransome R.D."/>
            <person name="Dechmann D.K.N."/>
            <person name="Locatelli A.G."/>
            <person name="Puechmaille S.J."/>
            <person name="Fedrigo O."/>
            <person name="Jarvis E.D."/>
            <person name="Hiller M."/>
            <person name="Vernes S.C."/>
            <person name="Myers E.W."/>
            <person name="Teeling E.C."/>
        </authorList>
    </citation>
    <scope>NUCLEOTIDE SEQUENCE [LARGE SCALE GENOMIC DNA]</scope>
    <source>
        <strain evidence="9">MPipKuh1</strain>
        <tissue evidence="9">Flight muscle</tissue>
    </source>
</reference>
<evidence type="ECO:0000256" key="2">
    <source>
        <dbReference type="ARBA" id="ARBA00007122"/>
    </source>
</evidence>
<organism evidence="9 10">
    <name type="scientific">Pipistrellus kuhlii</name>
    <name type="common">Kuhl's pipistrelle</name>
    <dbReference type="NCBI Taxonomy" id="59472"/>
    <lineage>
        <taxon>Eukaryota</taxon>
        <taxon>Metazoa</taxon>
        <taxon>Chordata</taxon>
        <taxon>Craniata</taxon>
        <taxon>Vertebrata</taxon>
        <taxon>Euteleostomi</taxon>
        <taxon>Mammalia</taxon>
        <taxon>Eutheria</taxon>
        <taxon>Laurasiatheria</taxon>
        <taxon>Chiroptera</taxon>
        <taxon>Yangochiroptera</taxon>
        <taxon>Vespertilionidae</taxon>
        <taxon>Pipistrellus</taxon>
    </lineage>
</organism>
<name>A0A7J8A8G4_PIPKU</name>
<dbReference type="GO" id="GO:0005829">
    <property type="term" value="C:cytosol"/>
    <property type="evidence" value="ECO:0007669"/>
    <property type="project" value="TreeGrafter"/>
</dbReference>
<dbReference type="InterPro" id="IPR000043">
    <property type="entry name" value="Adenosylhomocysteinase-like"/>
</dbReference>
<feature type="domain" description="S-adenosyl-L-homocysteine hydrolase NAD binding" evidence="8">
    <location>
        <begin position="25"/>
        <end position="121"/>
    </location>
</feature>
<dbReference type="GO" id="GO:0006730">
    <property type="term" value="P:one-carbon metabolic process"/>
    <property type="evidence" value="ECO:0007669"/>
    <property type="project" value="UniProtKB-KW"/>
</dbReference>
<dbReference type="EMBL" id="JACAGB010000002">
    <property type="protein sequence ID" value="KAF6382691.1"/>
    <property type="molecule type" value="Genomic_DNA"/>
</dbReference>
<comment type="subunit">
    <text evidence="5">Homotetramer. Interaction with AHCYL1.</text>
</comment>
<dbReference type="Gene3D" id="3.40.50.1480">
    <property type="entry name" value="Adenosylhomocysteinase-like"/>
    <property type="match status" value="1"/>
</dbReference>
<dbReference type="Gene3D" id="3.40.50.720">
    <property type="entry name" value="NAD(P)-binding Rossmann-like Domain"/>
    <property type="match status" value="1"/>
</dbReference>
<evidence type="ECO:0000256" key="6">
    <source>
        <dbReference type="ARBA" id="ARBA00045926"/>
    </source>
</evidence>
<evidence type="ECO:0000313" key="9">
    <source>
        <dbReference type="EMBL" id="KAF6382691.1"/>
    </source>
</evidence>
<evidence type="ECO:0000256" key="1">
    <source>
        <dbReference type="ARBA" id="ARBA00001911"/>
    </source>
</evidence>
<dbReference type="InterPro" id="IPR036291">
    <property type="entry name" value="NAD(P)-bd_dom_sf"/>
</dbReference>
<comment type="caution">
    <text evidence="9">The sequence shown here is derived from an EMBL/GenBank/DDBJ whole genome shotgun (WGS) entry which is preliminary data.</text>
</comment>
<dbReference type="Proteomes" id="UP000558488">
    <property type="component" value="Unassembled WGS sequence"/>
</dbReference>
<dbReference type="SUPFAM" id="SSF52283">
    <property type="entry name" value="Formate/glycerate dehydrogenase catalytic domain-like"/>
    <property type="match status" value="1"/>
</dbReference>
<dbReference type="Pfam" id="PF00670">
    <property type="entry name" value="AdoHcyase_NAD"/>
    <property type="match status" value="1"/>
</dbReference>
<dbReference type="SMART" id="SM00997">
    <property type="entry name" value="AdoHcyase_NAD"/>
    <property type="match status" value="1"/>
</dbReference>
<comment type="similarity">
    <text evidence="2">Belongs to the adenosylhomocysteinase family.</text>
</comment>
<evidence type="ECO:0000256" key="4">
    <source>
        <dbReference type="ARBA" id="ARBA00023027"/>
    </source>
</evidence>
<accession>A0A7J8A8G4</accession>
<dbReference type="InterPro" id="IPR015878">
    <property type="entry name" value="Ado_hCys_hydrolase_NAD-bd"/>
</dbReference>
<evidence type="ECO:0000259" key="8">
    <source>
        <dbReference type="SMART" id="SM00997"/>
    </source>
</evidence>
<evidence type="ECO:0000256" key="5">
    <source>
        <dbReference type="ARBA" id="ARBA00038791"/>
    </source>
</evidence>
<sequence length="121" mass="12809">MMANGILKVPAINVNDSVTKSEFDDLSGCRESLIDGIERAADVMIVGKVAVAAGYGDLGKGCAQALRGLGARVIITEIDPINALQAAMEGYGRGLSGGQRICHHHRLYRHHPWQALGADEG</sequence>
<dbReference type="PANTHER" id="PTHR23420">
    <property type="entry name" value="ADENOSYLHOMOCYSTEINASE"/>
    <property type="match status" value="1"/>
</dbReference>
<evidence type="ECO:0000256" key="3">
    <source>
        <dbReference type="ARBA" id="ARBA00022563"/>
    </source>
</evidence>
<dbReference type="GO" id="GO:0004013">
    <property type="term" value="F:adenosylhomocysteinase activity"/>
    <property type="evidence" value="ECO:0007669"/>
    <property type="project" value="UniProtKB-EC"/>
</dbReference>
<proteinExistence type="inferred from homology"/>
<comment type="function">
    <text evidence="6">Catalyzes the hydrolysis of S-adenosyl-L-homocysteine to form adenosine and homocysteine. Binds copper ions.</text>
</comment>
<protein>
    <recommendedName>
        <fullName evidence="8">S-adenosyl-L-homocysteine hydrolase NAD binding domain-containing protein</fullName>
    </recommendedName>
</protein>
<evidence type="ECO:0000256" key="7">
    <source>
        <dbReference type="ARBA" id="ARBA00047800"/>
    </source>
</evidence>
<keyword evidence="4" id="KW-0520">NAD</keyword>
<dbReference type="SUPFAM" id="SSF51735">
    <property type="entry name" value="NAD(P)-binding Rossmann-fold domains"/>
    <property type="match status" value="1"/>
</dbReference>
<dbReference type="PANTHER" id="PTHR23420:SF0">
    <property type="entry name" value="ADENOSYLHOMOCYSTEINASE"/>
    <property type="match status" value="1"/>
</dbReference>
<dbReference type="InterPro" id="IPR042172">
    <property type="entry name" value="Adenosylhomocyst_ase-like_sf"/>
</dbReference>
<comment type="cofactor">
    <cofactor evidence="1">
        <name>NAD(+)</name>
        <dbReference type="ChEBI" id="CHEBI:57540"/>
    </cofactor>
</comment>